<dbReference type="AlphaFoldDB" id="A0A210PJV9"/>
<organism evidence="1 2">
    <name type="scientific">Mizuhopecten yessoensis</name>
    <name type="common">Japanese scallop</name>
    <name type="synonym">Patinopecten yessoensis</name>
    <dbReference type="NCBI Taxonomy" id="6573"/>
    <lineage>
        <taxon>Eukaryota</taxon>
        <taxon>Metazoa</taxon>
        <taxon>Spiralia</taxon>
        <taxon>Lophotrochozoa</taxon>
        <taxon>Mollusca</taxon>
        <taxon>Bivalvia</taxon>
        <taxon>Autobranchia</taxon>
        <taxon>Pteriomorphia</taxon>
        <taxon>Pectinida</taxon>
        <taxon>Pectinoidea</taxon>
        <taxon>Pectinidae</taxon>
        <taxon>Mizuhopecten</taxon>
    </lineage>
</organism>
<reference evidence="1 2" key="1">
    <citation type="journal article" date="2017" name="Nat. Ecol. Evol.">
        <title>Scallop genome provides insights into evolution of bilaterian karyotype and development.</title>
        <authorList>
            <person name="Wang S."/>
            <person name="Zhang J."/>
            <person name="Jiao W."/>
            <person name="Li J."/>
            <person name="Xun X."/>
            <person name="Sun Y."/>
            <person name="Guo X."/>
            <person name="Huan P."/>
            <person name="Dong B."/>
            <person name="Zhang L."/>
            <person name="Hu X."/>
            <person name="Sun X."/>
            <person name="Wang J."/>
            <person name="Zhao C."/>
            <person name="Wang Y."/>
            <person name="Wang D."/>
            <person name="Huang X."/>
            <person name="Wang R."/>
            <person name="Lv J."/>
            <person name="Li Y."/>
            <person name="Zhang Z."/>
            <person name="Liu B."/>
            <person name="Lu W."/>
            <person name="Hui Y."/>
            <person name="Liang J."/>
            <person name="Zhou Z."/>
            <person name="Hou R."/>
            <person name="Li X."/>
            <person name="Liu Y."/>
            <person name="Li H."/>
            <person name="Ning X."/>
            <person name="Lin Y."/>
            <person name="Zhao L."/>
            <person name="Xing Q."/>
            <person name="Dou J."/>
            <person name="Li Y."/>
            <person name="Mao J."/>
            <person name="Guo H."/>
            <person name="Dou H."/>
            <person name="Li T."/>
            <person name="Mu C."/>
            <person name="Jiang W."/>
            <person name="Fu Q."/>
            <person name="Fu X."/>
            <person name="Miao Y."/>
            <person name="Liu J."/>
            <person name="Yu Q."/>
            <person name="Li R."/>
            <person name="Liao H."/>
            <person name="Li X."/>
            <person name="Kong Y."/>
            <person name="Jiang Z."/>
            <person name="Chourrout D."/>
            <person name="Li R."/>
            <person name="Bao Z."/>
        </authorList>
    </citation>
    <scope>NUCLEOTIDE SEQUENCE [LARGE SCALE GENOMIC DNA]</scope>
    <source>
        <strain evidence="1 2">PY_sf001</strain>
    </source>
</reference>
<dbReference type="Gene3D" id="2.70.170.10">
    <property type="entry name" value="Neurotransmitter-gated ion-channel ligand-binding domain"/>
    <property type="match status" value="1"/>
</dbReference>
<protein>
    <submittedName>
        <fullName evidence="1">Uncharacterized protein</fullName>
    </submittedName>
</protein>
<proteinExistence type="predicted"/>
<gene>
    <name evidence="1" type="ORF">KP79_PYT02875</name>
</gene>
<dbReference type="OrthoDB" id="6094450at2759"/>
<dbReference type="SUPFAM" id="SSF63712">
    <property type="entry name" value="Nicotinic receptor ligand binding domain-like"/>
    <property type="match status" value="1"/>
</dbReference>
<evidence type="ECO:0000313" key="1">
    <source>
        <dbReference type="EMBL" id="OWF36780.1"/>
    </source>
</evidence>
<sequence>MSRSDVLINPRYLVVLRNGRIVWYRRIRTRILCEVNQTASTQECNLRMGSKQFPETELVFKEGTCNMGSKLENVNWEISSLNNTMDISTVPLPTKLAFRTGKMSMAQCSLSIEVKNTNQRTSVASELQGEDPDDPTDAASRASIELLVLVCSLIGLYISV</sequence>
<accession>A0A210PJV9</accession>
<dbReference type="Proteomes" id="UP000242188">
    <property type="component" value="Unassembled WGS sequence"/>
</dbReference>
<dbReference type="EMBL" id="NEDP02076363">
    <property type="protein sequence ID" value="OWF36780.1"/>
    <property type="molecule type" value="Genomic_DNA"/>
</dbReference>
<dbReference type="InterPro" id="IPR036734">
    <property type="entry name" value="Neur_chan_lig-bd_sf"/>
</dbReference>
<comment type="caution">
    <text evidence="1">The sequence shown here is derived from an EMBL/GenBank/DDBJ whole genome shotgun (WGS) entry which is preliminary data.</text>
</comment>
<dbReference type="GO" id="GO:0005230">
    <property type="term" value="F:extracellular ligand-gated monoatomic ion channel activity"/>
    <property type="evidence" value="ECO:0007669"/>
    <property type="project" value="InterPro"/>
</dbReference>
<name>A0A210PJV9_MIZYE</name>
<keyword evidence="2" id="KW-1185">Reference proteome</keyword>
<evidence type="ECO:0000313" key="2">
    <source>
        <dbReference type="Proteomes" id="UP000242188"/>
    </source>
</evidence>
<dbReference type="GO" id="GO:0016020">
    <property type="term" value="C:membrane"/>
    <property type="evidence" value="ECO:0007669"/>
    <property type="project" value="InterPro"/>
</dbReference>